<dbReference type="PANTHER" id="PTHR34477:SF1">
    <property type="entry name" value="UPF0213 PROTEIN YHBQ"/>
    <property type="match status" value="1"/>
</dbReference>
<protein>
    <recommendedName>
        <fullName evidence="2">GIY-YIG domain-containing protein</fullName>
    </recommendedName>
</protein>
<dbReference type="RefSeq" id="WP_011081682.1">
    <property type="nucleotide sequence ID" value="NZ_CBCSKP010000005.1"/>
</dbReference>
<organism evidence="3 4">
    <name type="scientific">Vibrio vulnificus</name>
    <dbReference type="NCBI Taxonomy" id="672"/>
    <lineage>
        <taxon>Bacteria</taxon>
        <taxon>Pseudomonadati</taxon>
        <taxon>Pseudomonadota</taxon>
        <taxon>Gammaproteobacteria</taxon>
        <taxon>Vibrionales</taxon>
        <taxon>Vibrionaceae</taxon>
        <taxon>Vibrio</taxon>
    </lineage>
</organism>
<dbReference type="InterPro" id="IPR000305">
    <property type="entry name" value="GIY-YIG_endonuc"/>
</dbReference>
<evidence type="ECO:0000313" key="3">
    <source>
        <dbReference type="EMBL" id="POB45228.1"/>
    </source>
</evidence>
<evidence type="ECO:0000313" key="4">
    <source>
        <dbReference type="Proteomes" id="UP000237466"/>
    </source>
</evidence>
<dbReference type="PROSITE" id="PS50164">
    <property type="entry name" value="GIY_YIG"/>
    <property type="match status" value="1"/>
</dbReference>
<evidence type="ECO:0000256" key="1">
    <source>
        <dbReference type="ARBA" id="ARBA00007435"/>
    </source>
</evidence>
<reference evidence="3 4" key="1">
    <citation type="journal article" date="2018" name="Front. Microbiol.">
        <title>Phylogeny of Vibrio vulnificus from the Analysis of the Core-Genome: Implications for Intra-Species Taxonomy.</title>
        <authorList>
            <person name="Roig F.J."/>
            <person name="Gonzalez-Candelas F."/>
            <person name="Sanjuan E."/>
            <person name="Fouz B."/>
            <person name="Feil E.J."/>
            <person name="Llorens C."/>
            <person name="Baker-Austin C."/>
            <person name="Oliver J.D."/>
            <person name="Danin-Poleg Y."/>
            <person name="Gibas C.J."/>
            <person name="Kashi Y."/>
            <person name="Gulig P.A."/>
            <person name="Morrison S.S."/>
            <person name="Amaro C."/>
        </authorList>
    </citation>
    <scope>NUCLEOTIDE SEQUENCE [LARGE SCALE GENOMIC DNA]</scope>
    <source>
        <strain evidence="3 4">CECT4608</strain>
    </source>
</reference>
<dbReference type="InterPro" id="IPR035901">
    <property type="entry name" value="GIY-YIG_endonuc_sf"/>
</dbReference>
<dbReference type="EMBL" id="PDGH01000116">
    <property type="protein sequence ID" value="POB45228.1"/>
    <property type="molecule type" value="Genomic_DNA"/>
</dbReference>
<dbReference type="Gene3D" id="3.40.1440.10">
    <property type="entry name" value="GIY-YIG endonuclease"/>
    <property type="match status" value="1"/>
</dbReference>
<comment type="similarity">
    <text evidence="1">Belongs to the UPF0213 family.</text>
</comment>
<dbReference type="Pfam" id="PF01541">
    <property type="entry name" value="GIY-YIG"/>
    <property type="match status" value="1"/>
</dbReference>
<feature type="domain" description="GIY-YIG" evidence="2">
    <location>
        <begin position="8"/>
        <end position="83"/>
    </location>
</feature>
<dbReference type="CDD" id="cd10456">
    <property type="entry name" value="GIY-YIG_UPF0213"/>
    <property type="match status" value="1"/>
</dbReference>
<evidence type="ECO:0000259" key="2">
    <source>
        <dbReference type="PROSITE" id="PS50164"/>
    </source>
</evidence>
<name>A0A2S3QZX7_VIBVL</name>
<dbReference type="InterPro" id="IPR050190">
    <property type="entry name" value="UPF0213_domain"/>
</dbReference>
<dbReference type="PANTHER" id="PTHR34477">
    <property type="entry name" value="UPF0213 PROTEIN YHBQ"/>
    <property type="match status" value="1"/>
</dbReference>
<dbReference type="SUPFAM" id="SSF82771">
    <property type="entry name" value="GIY-YIG endonuclease"/>
    <property type="match status" value="1"/>
</dbReference>
<dbReference type="Proteomes" id="UP000237466">
    <property type="component" value="Unassembled WGS sequence"/>
</dbReference>
<proteinExistence type="inferred from homology"/>
<accession>A0A2S3QZX7</accession>
<gene>
    <name evidence="3" type="ORF">CRN52_16755</name>
</gene>
<dbReference type="AlphaFoldDB" id="A0A2S3QZX7"/>
<comment type="caution">
    <text evidence="3">The sequence shown here is derived from an EMBL/GenBank/DDBJ whole genome shotgun (WGS) entry which is preliminary data.</text>
</comment>
<sequence>MSLPEPCPDWSVYLIRTRLNALYCGISNNVERRFCMHQQGKGAKALKGKGPLELVWSVPVGSKSMALKLERHIKTLRKQDKERLVKGDLLLQLDKFCD</sequence>